<dbReference type="Proteomes" id="UP000248553">
    <property type="component" value="Unassembled WGS sequence"/>
</dbReference>
<evidence type="ECO:0000313" key="2">
    <source>
        <dbReference type="Proteomes" id="UP000248553"/>
    </source>
</evidence>
<dbReference type="EMBL" id="QHKM01000001">
    <property type="protein sequence ID" value="RAK70322.1"/>
    <property type="molecule type" value="Genomic_DNA"/>
</dbReference>
<accession>A0A328BSS2</accession>
<name>A0A328BSS2_9BACT</name>
<evidence type="ECO:0000313" key="1">
    <source>
        <dbReference type="EMBL" id="RAK70322.1"/>
    </source>
</evidence>
<proteinExistence type="predicted"/>
<protein>
    <submittedName>
        <fullName evidence="1">Uncharacterized protein</fullName>
    </submittedName>
</protein>
<organism evidence="1 2">
    <name type="scientific">Hymenobacter edaphi</name>
    <dbReference type="NCBI Taxonomy" id="2211146"/>
    <lineage>
        <taxon>Bacteria</taxon>
        <taxon>Pseudomonadati</taxon>
        <taxon>Bacteroidota</taxon>
        <taxon>Cytophagia</taxon>
        <taxon>Cytophagales</taxon>
        <taxon>Hymenobacteraceae</taxon>
        <taxon>Hymenobacter</taxon>
    </lineage>
</organism>
<gene>
    <name evidence="1" type="ORF">DLM85_05615</name>
</gene>
<sequence length="66" mass="7423">MRHARQAHDSALGNVFEQQPFHLRILCCLARSGWRKQGFEPPSGAEIVDLTMTVAVLPHLPQFNVV</sequence>
<keyword evidence="2" id="KW-1185">Reference proteome</keyword>
<reference evidence="2" key="1">
    <citation type="submission" date="2018-05" db="EMBL/GenBank/DDBJ databases">
        <authorList>
            <person name="Nie L."/>
        </authorList>
    </citation>
    <scope>NUCLEOTIDE SEQUENCE [LARGE SCALE GENOMIC DNA]</scope>
    <source>
        <strain evidence="2">NL</strain>
    </source>
</reference>
<dbReference type="AlphaFoldDB" id="A0A328BSS2"/>
<comment type="caution">
    <text evidence="1">The sequence shown here is derived from an EMBL/GenBank/DDBJ whole genome shotgun (WGS) entry which is preliminary data.</text>
</comment>